<gene>
    <name evidence="2" type="ORF">HKI87_11g66260</name>
</gene>
<evidence type="ECO:0000313" key="3">
    <source>
        <dbReference type="Proteomes" id="UP001472866"/>
    </source>
</evidence>
<feature type="compositionally biased region" description="Basic and acidic residues" evidence="1">
    <location>
        <begin position="76"/>
        <end position="87"/>
    </location>
</feature>
<feature type="region of interest" description="Disordered" evidence="1">
    <location>
        <begin position="1"/>
        <end position="94"/>
    </location>
</feature>
<name>A0AAX4PFQ5_9CHLO</name>
<dbReference type="EMBL" id="CP151511">
    <property type="protein sequence ID" value="WZN65069.1"/>
    <property type="molecule type" value="Genomic_DNA"/>
</dbReference>
<proteinExistence type="predicted"/>
<dbReference type="AlphaFoldDB" id="A0AAX4PFQ5"/>
<organism evidence="2 3">
    <name type="scientific">Chloropicon roscoffensis</name>
    <dbReference type="NCBI Taxonomy" id="1461544"/>
    <lineage>
        <taxon>Eukaryota</taxon>
        <taxon>Viridiplantae</taxon>
        <taxon>Chlorophyta</taxon>
        <taxon>Chloropicophyceae</taxon>
        <taxon>Chloropicales</taxon>
        <taxon>Chloropicaceae</taxon>
        <taxon>Chloropicon</taxon>
    </lineage>
</organism>
<keyword evidence="3" id="KW-1185">Reference proteome</keyword>
<evidence type="ECO:0000256" key="1">
    <source>
        <dbReference type="SAM" id="MobiDB-lite"/>
    </source>
</evidence>
<evidence type="ECO:0000313" key="2">
    <source>
        <dbReference type="EMBL" id="WZN65069.1"/>
    </source>
</evidence>
<protein>
    <submittedName>
        <fullName evidence="2">Uncharacterized protein</fullName>
    </submittedName>
</protein>
<reference evidence="2 3" key="1">
    <citation type="submission" date="2024-03" db="EMBL/GenBank/DDBJ databases">
        <title>Complete genome sequence of the green alga Chloropicon roscoffensis RCC1871.</title>
        <authorList>
            <person name="Lemieux C."/>
            <person name="Pombert J.-F."/>
            <person name="Otis C."/>
            <person name="Turmel M."/>
        </authorList>
    </citation>
    <scope>NUCLEOTIDE SEQUENCE [LARGE SCALE GENOMIC DNA]</scope>
    <source>
        <strain evidence="2 3">RCC1871</strain>
    </source>
</reference>
<dbReference type="Proteomes" id="UP001472866">
    <property type="component" value="Chromosome 11"/>
</dbReference>
<accession>A0AAX4PFQ5</accession>
<feature type="compositionally biased region" description="Polar residues" evidence="1">
    <location>
        <begin position="31"/>
        <end position="41"/>
    </location>
</feature>
<sequence length="112" mass="12171">MEDRAEVDPATTRAPQTKRWARGHDKENFDPVTTSSVTVTAQGRVLRTPPPASAVSVDGLPQRSPLADITPPRGGLMDKDKPDDGKDSFSFPALREVSYPSSRGIVRASQLR</sequence>